<evidence type="ECO:0000313" key="7">
    <source>
        <dbReference type="Proteomes" id="UP000439903"/>
    </source>
</evidence>
<feature type="domain" description="BED-type" evidence="5">
    <location>
        <begin position="9"/>
        <end position="42"/>
    </location>
</feature>
<evidence type="ECO:0000256" key="4">
    <source>
        <dbReference type="SAM" id="Coils"/>
    </source>
</evidence>
<sequence>MKNTHEIRNYFHANALKTKLVCDICEASYRINTNVSNLKKHFAKYYRHTYQEILRKNEERKKQIKEINQIQQQKKEKERIINKNINNKNKLATQNNETSIVQIPKPVQIEDYNSDDYTTEEEIIEIVENRKTLPLVQNTKRKIIDKEKIFKKQKINSIILNTKDSIIDLNIQNEISLQISGKCTLNFD</sequence>
<reference evidence="6 7" key="1">
    <citation type="journal article" date="2019" name="Environ. Microbiol.">
        <title>At the nexus of three kingdoms: the genome of the mycorrhizal fungus Gigaspora margarita provides insights into plant, endobacterial and fungal interactions.</title>
        <authorList>
            <person name="Venice F."/>
            <person name="Ghignone S."/>
            <person name="Salvioli di Fossalunga A."/>
            <person name="Amselem J."/>
            <person name="Novero M."/>
            <person name="Xianan X."/>
            <person name="Sedzielewska Toro K."/>
            <person name="Morin E."/>
            <person name="Lipzen A."/>
            <person name="Grigoriev I.V."/>
            <person name="Henrissat B."/>
            <person name="Martin F.M."/>
            <person name="Bonfante P."/>
        </authorList>
    </citation>
    <scope>NUCLEOTIDE SEQUENCE [LARGE SCALE GENOMIC DNA]</scope>
    <source>
        <strain evidence="6 7">BEG34</strain>
    </source>
</reference>
<dbReference type="GO" id="GO:0003677">
    <property type="term" value="F:DNA binding"/>
    <property type="evidence" value="ECO:0007669"/>
    <property type="project" value="InterPro"/>
</dbReference>
<evidence type="ECO:0000259" key="5">
    <source>
        <dbReference type="Pfam" id="PF02892"/>
    </source>
</evidence>
<dbReference type="InterPro" id="IPR003656">
    <property type="entry name" value="Znf_BED"/>
</dbReference>
<dbReference type="Proteomes" id="UP000439903">
    <property type="component" value="Unassembled WGS sequence"/>
</dbReference>
<comment type="caution">
    <text evidence="6">The sequence shown here is derived from an EMBL/GenBank/DDBJ whole genome shotgun (WGS) entry which is preliminary data.</text>
</comment>
<keyword evidence="7" id="KW-1185">Reference proteome</keyword>
<evidence type="ECO:0000256" key="1">
    <source>
        <dbReference type="ARBA" id="ARBA00022723"/>
    </source>
</evidence>
<accession>A0A8H4EV08</accession>
<keyword evidence="1" id="KW-0479">Metal-binding</keyword>
<dbReference type="GO" id="GO:0008270">
    <property type="term" value="F:zinc ion binding"/>
    <property type="evidence" value="ECO:0007669"/>
    <property type="project" value="UniProtKB-KW"/>
</dbReference>
<keyword evidence="4" id="KW-0175">Coiled coil</keyword>
<dbReference type="EMBL" id="WTPW01000031">
    <property type="protein sequence ID" value="KAF0556893.1"/>
    <property type="molecule type" value="Genomic_DNA"/>
</dbReference>
<feature type="coiled-coil region" evidence="4">
    <location>
        <begin position="50"/>
        <end position="87"/>
    </location>
</feature>
<organism evidence="6 7">
    <name type="scientific">Gigaspora margarita</name>
    <dbReference type="NCBI Taxonomy" id="4874"/>
    <lineage>
        <taxon>Eukaryota</taxon>
        <taxon>Fungi</taxon>
        <taxon>Fungi incertae sedis</taxon>
        <taxon>Mucoromycota</taxon>
        <taxon>Glomeromycotina</taxon>
        <taxon>Glomeromycetes</taxon>
        <taxon>Diversisporales</taxon>
        <taxon>Gigasporaceae</taxon>
        <taxon>Gigaspora</taxon>
    </lineage>
</organism>
<evidence type="ECO:0000256" key="2">
    <source>
        <dbReference type="ARBA" id="ARBA00022771"/>
    </source>
</evidence>
<protein>
    <recommendedName>
        <fullName evidence="5">BED-type domain-containing protein</fullName>
    </recommendedName>
</protein>
<dbReference type="Pfam" id="PF02892">
    <property type="entry name" value="zf-BED"/>
    <property type="match status" value="1"/>
</dbReference>
<gene>
    <name evidence="6" type="ORF">F8M41_014623</name>
</gene>
<evidence type="ECO:0000313" key="6">
    <source>
        <dbReference type="EMBL" id="KAF0556893.1"/>
    </source>
</evidence>
<keyword evidence="3" id="KW-0862">Zinc</keyword>
<keyword evidence="2" id="KW-0863">Zinc-finger</keyword>
<proteinExistence type="predicted"/>
<name>A0A8H4EV08_GIGMA</name>
<evidence type="ECO:0000256" key="3">
    <source>
        <dbReference type="ARBA" id="ARBA00022833"/>
    </source>
</evidence>
<dbReference type="AlphaFoldDB" id="A0A8H4EV08"/>